<dbReference type="SUPFAM" id="SSF50346">
    <property type="entry name" value="PRC-barrel domain"/>
    <property type="match status" value="1"/>
</dbReference>
<dbReference type="AlphaFoldDB" id="A0ABD2PQ84"/>
<evidence type="ECO:0000256" key="2">
    <source>
        <dbReference type="SAM" id="Coils"/>
    </source>
</evidence>
<dbReference type="SMART" id="SM01051">
    <property type="entry name" value="CAMSAP_CKK"/>
    <property type="match status" value="1"/>
</dbReference>
<dbReference type="PANTHER" id="PTHR21595">
    <property type="entry name" value="PATRONIN"/>
    <property type="match status" value="1"/>
</dbReference>
<dbReference type="Pfam" id="PF08683">
    <property type="entry name" value="CAMSAP_CKK"/>
    <property type="match status" value="1"/>
</dbReference>
<dbReference type="InterPro" id="IPR011033">
    <property type="entry name" value="PRC_barrel-like_sf"/>
</dbReference>
<organism evidence="5 6">
    <name type="scientific">Cichlidogyrus casuarinus</name>
    <dbReference type="NCBI Taxonomy" id="1844966"/>
    <lineage>
        <taxon>Eukaryota</taxon>
        <taxon>Metazoa</taxon>
        <taxon>Spiralia</taxon>
        <taxon>Lophotrochozoa</taxon>
        <taxon>Platyhelminthes</taxon>
        <taxon>Monogenea</taxon>
        <taxon>Monopisthocotylea</taxon>
        <taxon>Dactylogyridea</taxon>
        <taxon>Ancyrocephalidae</taxon>
        <taxon>Cichlidogyrus</taxon>
    </lineage>
</organism>
<gene>
    <name evidence="5" type="ORF">Ciccas_012421</name>
</gene>
<dbReference type="Proteomes" id="UP001626550">
    <property type="component" value="Unassembled WGS sequence"/>
</dbReference>
<comment type="domain">
    <text evidence="1">The CKK domain binds microtubules.</text>
</comment>
<evidence type="ECO:0000256" key="3">
    <source>
        <dbReference type="SAM" id="MobiDB-lite"/>
    </source>
</evidence>
<dbReference type="Gene3D" id="3.10.20.360">
    <property type="entry name" value="CKK domain"/>
    <property type="match status" value="1"/>
</dbReference>
<proteinExistence type="inferred from homology"/>
<evidence type="ECO:0000313" key="5">
    <source>
        <dbReference type="EMBL" id="KAL3309037.1"/>
    </source>
</evidence>
<sequence length="429" mass="47897">MYFSGTQNDDLSERLEEERFYGLAEDIDVHASDMLRKAIVCCVDMISTSDHDSEMSWHQGESSDDQPKPAPDFFVIDHHVPDSETAERTRQRLEARRAQQKARSAQRLAKEKENIREQRIMEEQQYLEQKSKEHKKREALLKAHLEKKEVNALDSRAASDLGKRSMSEQRLPRAVSGLNIASKGRIKAPLGSRRPSNQIVAKKPAENEPMRQSFDVVSTTKEMPSWATKHTSEADIAALAAPSKPKTSSKRLSATNAKSCGASLNKLVDAEVTTVAVVPPSVKPFVKPKGKSNRCVINNALIYCCLAGSVNKDLLETTVRELKANETSTHFMILFRDQRCQYRALYYFDLEKEELNLICGTGPKRISHDMVDLFFKYNSGSKKFTQISTTNHLSTVVDAVSIHGSFWTKPPVVAPAAATNGASPTSQDS</sequence>
<feature type="region of interest" description="Disordered" evidence="3">
    <location>
        <begin position="52"/>
        <end position="73"/>
    </location>
</feature>
<evidence type="ECO:0000259" key="4">
    <source>
        <dbReference type="PROSITE" id="PS51508"/>
    </source>
</evidence>
<dbReference type="GO" id="GO:0005874">
    <property type="term" value="C:microtubule"/>
    <property type="evidence" value="ECO:0007669"/>
    <property type="project" value="UniProtKB-UniRule"/>
</dbReference>
<feature type="coiled-coil region" evidence="2">
    <location>
        <begin position="83"/>
        <end position="125"/>
    </location>
</feature>
<comment type="similarity">
    <text evidence="1">Belongs to the CAMSAP1 family.</text>
</comment>
<evidence type="ECO:0000256" key="1">
    <source>
        <dbReference type="PROSITE-ProRule" id="PRU00841"/>
    </source>
</evidence>
<reference evidence="5 6" key="1">
    <citation type="submission" date="2024-11" db="EMBL/GenBank/DDBJ databases">
        <title>Adaptive evolution of stress response genes in parasites aligns with host niche diversity.</title>
        <authorList>
            <person name="Hahn C."/>
            <person name="Resl P."/>
        </authorList>
    </citation>
    <scope>NUCLEOTIDE SEQUENCE [LARGE SCALE GENOMIC DNA]</scope>
    <source>
        <strain evidence="5">EGGRZ-B1_66</strain>
        <tissue evidence="5">Body</tissue>
    </source>
</reference>
<keyword evidence="6" id="KW-1185">Reference proteome</keyword>
<evidence type="ECO:0000313" key="6">
    <source>
        <dbReference type="Proteomes" id="UP001626550"/>
    </source>
</evidence>
<dbReference type="PANTHER" id="PTHR21595:SF0">
    <property type="entry name" value="PATRONIN"/>
    <property type="match status" value="1"/>
</dbReference>
<feature type="domain" description="CKK" evidence="4">
    <location>
        <begin position="281"/>
        <end position="420"/>
    </location>
</feature>
<accession>A0ABD2PQ84</accession>
<keyword evidence="2" id="KW-0175">Coiled coil</keyword>
<dbReference type="InterPro" id="IPR038209">
    <property type="entry name" value="CKK_dom_sf"/>
</dbReference>
<comment type="caution">
    <text evidence="5">The sequence shown here is derived from an EMBL/GenBank/DDBJ whole genome shotgun (WGS) entry which is preliminary data.</text>
</comment>
<keyword evidence="1" id="KW-0493">Microtubule</keyword>
<dbReference type="EMBL" id="JBJKFK010004378">
    <property type="protein sequence ID" value="KAL3309037.1"/>
    <property type="molecule type" value="Genomic_DNA"/>
</dbReference>
<protein>
    <recommendedName>
        <fullName evidence="4">CKK domain-containing protein</fullName>
    </recommendedName>
</protein>
<dbReference type="PROSITE" id="PS51508">
    <property type="entry name" value="CKK"/>
    <property type="match status" value="1"/>
</dbReference>
<dbReference type="InterPro" id="IPR014797">
    <property type="entry name" value="CKK_CAMSAP"/>
</dbReference>
<dbReference type="InterPro" id="IPR032940">
    <property type="entry name" value="CAMSAP"/>
</dbReference>
<name>A0ABD2PQ84_9PLAT</name>